<dbReference type="STRING" id="1328759.A0A5C2SAW2"/>
<gene>
    <name evidence="1" type="ORF">L227DRAFT_653378</name>
</gene>
<dbReference type="AlphaFoldDB" id="A0A5C2SAW2"/>
<sequence>MGKSRCWAPVTTKDGWQRQCRKVPPAGTHYCEEHHQLYVKKTDTYKKATLEMEALDEAFVRLGDTYVEGLGQEDLVHVAEISRAYLDCLERAVRGREEHHRRFFTQVDSAHLEYLEVLKYRLENAFAFLYRIESREMELSDKGLGW</sequence>
<protein>
    <submittedName>
        <fullName evidence="1">Uncharacterized protein</fullName>
    </submittedName>
</protein>
<proteinExistence type="predicted"/>
<organism evidence="1 2">
    <name type="scientific">Lentinus tigrinus ALCF2SS1-6</name>
    <dbReference type="NCBI Taxonomy" id="1328759"/>
    <lineage>
        <taxon>Eukaryota</taxon>
        <taxon>Fungi</taxon>
        <taxon>Dikarya</taxon>
        <taxon>Basidiomycota</taxon>
        <taxon>Agaricomycotina</taxon>
        <taxon>Agaricomycetes</taxon>
        <taxon>Polyporales</taxon>
        <taxon>Polyporaceae</taxon>
        <taxon>Lentinus</taxon>
    </lineage>
</organism>
<evidence type="ECO:0000313" key="2">
    <source>
        <dbReference type="Proteomes" id="UP000313359"/>
    </source>
</evidence>
<dbReference type="Proteomes" id="UP000313359">
    <property type="component" value="Unassembled WGS sequence"/>
</dbReference>
<accession>A0A5C2SAW2</accession>
<dbReference type="EMBL" id="ML122266">
    <property type="protein sequence ID" value="RPD60259.1"/>
    <property type="molecule type" value="Genomic_DNA"/>
</dbReference>
<dbReference type="OrthoDB" id="2756572at2759"/>
<evidence type="ECO:0000313" key="1">
    <source>
        <dbReference type="EMBL" id="RPD60259.1"/>
    </source>
</evidence>
<keyword evidence="2" id="KW-1185">Reference proteome</keyword>
<name>A0A5C2SAW2_9APHY</name>
<reference evidence="1" key="1">
    <citation type="journal article" date="2018" name="Genome Biol. Evol.">
        <title>Genomics and development of Lentinus tigrinus, a white-rot wood-decaying mushroom with dimorphic fruiting bodies.</title>
        <authorList>
            <person name="Wu B."/>
            <person name="Xu Z."/>
            <person name="Knudson A."/>
            <person name="Carlson A."/>
            <person name="Chen N."/>
            <person name="Kovaka S."/>
            <person name="LaButti K."/>
            <person name="Lipzen A."/>
            <person name="Pennachio C."/>
            <person name="Riley R."/>
            <person name="Schakwitz W."/>
            <person name="Umezawa K."/>
            <person name="Ohm R.A."/>
            <person name="Grigoriev I.V."/>
            <person name="Nagy L.G."/>
            <person name="Gibbons J."/>
            <person name="Hibbett D."/>
        </authorList>
    </citation>
    <scope>NUCLEOTIDE SEQUENCE [LARGE SCALE GENOMIC DNA]</scope>
    <source>
        <strain evidence="1">ALCF2SS1-6</strain>
    </source>
</reference>